<dbReference type="GO" id="GO:0008081">
    <property type="term" value="F:phosphoric diester hydrolase activity"/>
    <property type="evidence" value="ECO:0007669"/>
    <property type="project" value="InterPro"/>
</dbReference>
<dbReference type="InterPro" id="IPR017946">
    <property type="entry name" value="PLC-like_Pdiesterase_TIM-brl"/>
</dbReference>
<organism evidence="2 3">
    <name type="scientific">Eubacterium oxidoreducens</name>
    <dbReference type="NCBI Taxonomy" id="1732"/>
    <lineage>
        <taxon>Bacteria</taxon>
        <taxon>Bacillati</taxon>
        <taxon>Bacillota</taxon>
        <taxon>Clostridia</taxon>
        <taxon>Eubacteriales</taxon>
        <taxon>Eubacteriaceae</taxon>
        <taxon>Eubacterium</taxon>
    </lineage>
</organism>
<evidence type="ECO:0000313" key="3">
    <source>
        <dbReference type="Proteomes" id="UP000199228"/>
    </source>
</evidence>
<dbReference type="STRING" id="1732.SAMN02910417_01405"/>
<dbReference type="OrthoDB" id="2033680at2"/>
<dbReference type="EMBL" id="FMXR01000009">
    <property type="protein sequence ID" value="SDB18605.1"/>
    <property type="molecule type" value="Genomic_DNA"/>
</dbReference>
<keyword evidence="3" id="KW-1185">Reference proteome</keyword>
<sequence length="283" mass="32360">MNLKTIIRHFRNKRKESESKRESDFCLLSSVPDFFKAGEVLAHAGGGYQGYSYLNCKEGLEEAIANGYKAFEVDVTITDDGYAVLSHGWSEKMCGRTGMEYKPEEFKEMTRDKFLAQTVRGYTTMDFETLVEDYIKKYPDTYWELDLQKHAPKDAKALIEAVLKAAGRDEAVLDRLLIQVFSPEMHKAIHEVYPFKNYMCFYKKENMSVKEAISFCKEKNIGAVALNRKFATKEMIVDFRKNQIAVLAFTTDKKEKAQELLDWGASIICTNKILPGTLKGLSL</sequence>
<dbReference type="InterPro" id="IPR030395">
    <property type="entry name" value="GP_PDE_dom"/>
</dbReference>
<dbReference type="PANTHER" id="PTHR46211:SF14">
    <property type="entry name" value="GLYCEROPHOSPHODIESTER PHOSPHODIESTERASE"/>
    <property type="match status" value="1"/>
</dbReference>
<dbReference type="GO" id="GO:0006629">
    <property type="term" value="P:lipid metabolic process"/>
    <property type="evidence" value="ECO:0007669"/>
    <property type="project" value="InterPro"/>
</dbReference>
<dbReference type="Proteomes" id="UP000199228">
    <property type="component" value="Unassembled WGS sequence"/>
</dbReference>
<accession>A0A1G6BDC6</accession>
<proteinExistence type="predicted"/>
<dbReference type="Pfam" id="PF03009">
    <property type="entry name" value="GDPD"/>
    <property type="match status" value="1"/>
</dbReference>
<dbReference type="Gene3D" id="3.20.20.190">
    <property type="entry name" value="Phosphatidylinositol (PI) phosphodiesterase"/>
    <property type="match status" value="1"/>
</dbReference>
<dbReference type="PANTHER" id="PTHR46211">
    <property type="entry name" value="GLYCEROPHOSPHORYL DIESTER PHOSPHODIESTERASE"/>
    <property type="match status" value="1"/>
</dbReference>
<dbReference type="AlphaFoldDB" id="A0A1G6BDC6"/>
<evidence type="ECO:0000259" key="1">
    <source>
        <dbReference type="Pfam" id="PF03009"/>
    </source>
</evidence>
<feature type="domain" description="GP-PDE" evidence="1">
    <location>
        <begin position="58"/>
        <end position="273"/>
    </location>
</feature>
<reference evidence="2 3" key="1">
    <citation type="submission" date="2016-10" db="EMBL/GenBank/DDBJ databases">
        <authorList>
            <person name="de Groot N.N."/>
        </authorList>
    </citation>
    <scope>NUCLEOTIDE SEQUENCE [LARGE SCALE GENOMIC DNA]</scope>
    <source>
        <strain evidence="2 3">DSM 3217</strain>
    </source>
</reference>
<protein>
    <submittedName>
        <fullName evidence="2">Glycerophosphoryl diester phosphodiesterase</fullName>
    </submittedName>
</protein>
<gene>
    <name evidence="2" type="ORF">SAMN02910417_01405</name>
</gene>
<dbReference type="RefSeq" id="WP_090173640.1">
    <property type="nucleotide sequence ID" value="NZ_FMXR01000009.1"/>
</dbReference>
<evidence type="ECO:0000313" key="2">
    <source>
        <dbReference type="EMBL" id="SDB18605.1"/>
    </source>
</evidence>
<name>A0A1G6BDC6_EUBOX</name>
<dbReference type="SUPFAM" id="SSF51695">
    <property type="entry name" value="PLC-like phosphodiesterases"/>
    <property type="match status" value="1"/>
</dbReference>